<gene>
    <name evidence="2" type="primary">ku</name>
    <name evidence="5" type="ORF">ACFO6Q_13090</name>
</gene>
<keyword evidence="2" id="KW-0227">DNA damage</keyword>
<dbReference type="PIRSF" id="PIRSF006493">
    <property type="entry name" value="Prok_Ku"/>
    <property type="match status" value="1"/>
</dbReference>
<dbReference type="SUPFAM" id="SSF100939">
    <property type="entry name" value="SPOC domain-like"/>
    <property type="match status" value="1"/>
</dbReference>
<keyword evidence="2" id="KW-0233">DNA recombination</keyword>
<dbReference type="InterPro" id="IPR009187">
    <property type="entry name" value="Prok_Ku"/>
</dbReference>
<sequence>MPRAIWSGTLSFGLLHVPVYLMPGERRTDLHFRMLDSRDNAPIRYERVNSETGEEVPWANVVKAFEYDKGSYVVLEEEDLRAAAPESHESVDLETFVDADAIPPQYYDKPYVLTPGKKAQKGYVLLRETLAETGKIGIARVVVRTREYLAAVMPRDAALVLLLLRYPQELVDLDEYDLPDKKASEYRVTAKELGMARQLIESMSTRWSPADYRDEFRDRLHAVIEERMRSQGVVTSAKESVAEPKATTNVVDFMKLLQRSIESKRRSPAKKKTAAAPKKKAKPAAKKKTTAARRRRPA</sequence>
<dbReference type="SMART" id="SM00559">
    <property type="entry name" value="Ku78"/>
    <property type="match status" value="1"/>
</dbReference>
<comment type="subunit">
    <text evidence="2">Homodimer. Interacts with LigD.</text>
</comment>
<name>A0ABV9QWU2_9GAMM</name>
<evidence type="ECO:0000256" key="2">
    <source>
        <dbReference type="HAMAP-Rule" id="MF_01875"/>
    </source>
</evidence>
<comment type="similarity">
    <text evidence="2">Belongs to the prokaryotic Ku family.</text>
</comment>
<dbReference type="CDD" id="cd00789">
    <property type="entry name" value="KU_like"/>
    <property type="match status" value="1"/>
</dbReference>
<comment type="function">
    <text evidence="2">With LigD forms a non-homologous end joining (NHEJ) DNA repair enzyme, which repairs dsDNA breaks with reduced fidelity. Binds linear dsDNA with 5'- and 3'- overhangs but not closed circular dsDNA nor ssDNA. Recruits and stimulates the ligase activity of LigD.</text>
</comment>
<dbReference type="PANTHER" id="PTHR41251">
    <property type="entry name" value="NON-HOMOLOGOUS END JOINING PROTEIN KU"/>
    <property type="match status" value="1"/>
</dbReference>
<keyword evidence="1 2" id="KW-0238">DNA-binding</keyword>
<dbReference type="NCBIfam" id="TIGR02772">
    <property type="entry name" value="Ku_bact"/>
    <property type="match status" value="1"/>
</dbReference>
<evidence type="ECO:0000256" key="1">
    <source>
        <dbReference type="ARBA" id="ARBA00023125"/>
    </source>
</evidence>
<dbReference type="InterPro" id="IPR006164">
    <property type="entry name" value="DNA_bd_Ku70/Ku80"/>
</dbReference>
<proteinExistence type="inferred from homology"/>
<dbReference type="Gene3D" id="2.40.290.10">
    <property type="match status" value="1"/>
</dbReference>
<dbReference type="Pfam" id="PF02735">
    <property type="entry name" value="Ku"/>
    <property type="match status" value="1"/>
</dbReference>
<accession>A0ABV9QWU2</accession>
<keyword evidence="2" id="KW-0234">DNA repair</keyword>
<dbReference type="HAMAP" id="MF_01875">
    <property type="entry name" value="Prokaryotic_Ku"/>
    <property type="match status" value="1"/>
</dbReference>
<organism evidence="5 6">
    <name type="scientific">Dokdonella ginsengisoli</name>
    <dbReference type="NCBI Taxonomy" id="363846"/>
    <lineage>
        <taxon>Bacteria</taxon>
        <taxon>Pseudomonadati</taxon>
        <taxon>Pseudomonadota</taxon>
        <taxon>Gammaproteobacteria</taxon>
        <taxon>Lysobacterales</taxon>
        <taxon>Rhodanobacteraceae</taxon>
        <taxon>Dokdonella</taxon>
    </lineage>
</organism>
<dbReference type="Proteomes" id="UP001595886">
    <property type="component" value="Unassembled WGS sequence"/>
</dbReference>
<dbReference type="EMBL" id="JBHSHD010000010">
    <property type="protein sequence ID" value="MFC4821266.1"/>
    <property type="molecule type" value="Genomic_DNA"/>
</dbReference>
<evidence type="ECO:0000313" key="6">
    <source>
        <dbReference type="Proteomes" id="UP001595886"/>
    </source>
</evidence>
<evidence type="ECO:0000259" key="4">
    <source>
        <dbReference type="SMART" id="SM00559"/>
    </source>
</evidence>
<comment type="caution">
    <text evidence="5">The sequence shown here is derived from an EMBL/GenBank/DDBJ whole genome shotgun (WGS) entry which is preliminary data.</text>
</comment>
<feature type="region of interest" description="Disordered" evidence="3">
    <location>
        <begin position="261"/>
        <end position="298"/>
    </location>
</feature>
<feature type="domain" description="Ku" evidence="4">
    <location>
        <begin position="53"/>
        <end position="181"/>
    </location>
</feature>
<dbReference type="RefSeq" id="WP_380021551.1">
    <property type="nucleotide sequence ID" value="NZ_JBHSHD010000010.1"/>
</dbReference>
<evidence type="ECO:0000313" key="5">
    <source>
        <dbReference type="EMBL" id="MFC4821266.1"/>
    </source>
</evidence>
<reference evidence="6" key="1">
    <citation type="journal article" date="2019" name="Int. J. Syst. Evol. Microbiol.">
        <title>The Global Catalogue of Microorganisms (GCM) 10K type strain sequencing project: providing services to taxonomists for standard genome sequencing and annotation.</title>
        <authorList>
            <consortium name="The Broad Institute Genomics Platform"/>
            <consortium name="The Broad Institute Genome Sequencing Center for Infectious Disease"/>
            <person name="Wu L."/>
            <person name="Ma J."/>
        </authorList>
    </citation>
    <scope>NUCLEOTIDE SEQUENCE [LARGE SCALE GENOMIC DNA]</scope>
    <source>
        <strain evidence="6">CCUG 30340</strain>
    </source>
</reference>
<keyword evidence="6" id="KW-1185">Reference proteome</keyword>
<protein>
    <recommendedName>
        <fullName evidence="2">Non-homologous end joining protein Ku</fullName>
    </recommendedName>
</protein>
<evidence type="ECO:0000256" key="3">
    <source>
        <dbReference type="SAM" id="MobiDB-lite"/>
    </source>
</evidence>
<feature type="compositionally biased region" description="Basic residues" evidence="3">
    <location>
        <begin position="266"/>
        <end position="298"/>
    </location>
</feature>
<dbReference type="InterPro" id="IPR016194">
    <property type="entry name" value="SPOC-like_C_dom_sf"/>
</dbReference>
<dbReference type="PANTHER" id="PTHR41251:SF1">
    <property type="entry name" value="NON-HOMOLOGOUS END JOINING PROTEIN KU"/>
    <property type="match status" value="1"/>
</dbReference>